<dbReference type="EMBL" id="BQNB010020471">
    <property type="protein sequence ID" value="GJT96331.1"/>
    <property type="molecule type" value="Genomic_DNA"/>
</dbReference>
<protein>
    <submittedName>
        <fullName evidence="1">Uncharacterized protein</fullName>
    </submittedName>
</protein>
<accession>A0ABQ5I851</accession>
<dbReference type="Proteomes" id="UP001151760">
    <property type="component" value="Unassembled WGS sequence"/>
</dbReference>
<sequence length="88" mass="10023">MKDIDWNKLVIIDEVMDYVVSEVAVLGVPVVAKEVIVISSNEEISSDEDIHFSYRYEDIPFSDNDSDDKDLESDNDSDSFIYEKLKAA</sequence>
<name>A0ABQ5I851_9ASTR</name>
<proteinExistence type="predicted"/>
<evidence type="ECO:0000313" key="2">
    <source>
        <dbReference type="Proteomes" id="UP001151760"/>
    </source>
</evidence>
<organism evidence="1 2">
    <name type="scientific">Tanacetum coccineum</name>
    <dbReference type="NCBI Taxonomy" id="301880"/>
    <lineage>
        <taxon>Eukaryota</taxon>
        <taxon>Viridiplantae</taxon>
        <taxon>Streptophyta</taxon>
        <taxon>Embryophyta</taxon>
        <taxon>Tracheophyta</taxon>
        <taxon>Spermatophyta</taxon>
        <taxon>Magnoliopsida</taxon>
        <taxon>eudicotyledons</taxon>
        <taxon>Gunneridae</taxon>
        <taxon>Pentapetalae</taxon>
        <taxon>asterids</taxon>
        <taxon>campanulids</taxon>
        <taxon>Asterales</taxon>
        <taxon>Asteraceae</taxon>
        <taxon>Asteroideae</taxon>
        <taxon>Anthemideae</taxon>
        <taxon>Anthemidinae</taxon>
        <taxon>Tanacetum</taxon>
    </lineage>
</organism>
<reference evidence="1" key="1">
    <citation type="journal article" date="2022" name="Int. J. Mol. Sci.">
        <title>Draft Genome of Tanacetum Coccineum: Genomic Comparison of Closely Related Tanacetum-Family Plants.</title>
        <authorList>
            <person name="Yamashiro T."/>
            <person name="Shiraishi A."/>
            <person name="Nakayama K."/>
            <person name="Satake H."/>
        </authorList>
    </citation>
    <scope>NUCLEOTIDE SEQUENCE</scope>
</reference>
<comment type="caution">
    <text evidence="1">The sequence shown here is derived from an EMBL/GenBank/DDBJ whole genome shotgun (WGS) entry which is preliminary data.</text>
</comment>
<reference evidence="1" key="2">
    <citation type="submission" date="2022-01" db="EMBL/GenBank/DDBJ databases">
        <authorList>
            <person name="Yamashiro T."/>
            <person name="Shiraishi A."/>
            <person name="Satake H."/>
            <person name="Nakayama K."/>
        </authorList>
    </citation>
    <scope>NUCLEOTIDE SEQUENCE</scope>
</reference>
<evidence type="ECO:0000313" key="1">
    <source>
        <dbReference type="EMBL" id="GJT96331.1"/>
    </source>
</evidence>
<gene>
    <name evidence="1" type="ORF">Tco_1091849</name>
</gene>
<keyword evidence="2" id="KW-1185">Reference proteome</keyword>